<organism evidence="1 2">
    <name type="scientific">Penicillium polonicum</name>
    <dbReference type="NCBI Taxonomy" id="60169"/>
    <lineage>
        <taxon>Eukaryota</taxon>
        <taxon>Fungi</taxon>
        <taxon>Dikarya</taxon>
        <taxon>Ascomycota</taxon>
        <taxon>Pezizomycotina</taxon>
        <taxon>Eurotiomycetes</taxon>
        <taxon>Eurotiomycetidae</taxon>
        <taxon>Eurotiales</taxon>
        <taxon>Aspergillaceae</taxon>
        <taxon>Penicillium</taxon>
    </lineage>
</organism>
<dbReference type="AlphaFoldDB" id="A0A1V6NY29"/>
<keyword evidence="2" id="KW-1185">Reference proteome</keyword>
<dbReference type="OrthoDB" id="5080849at2759"/>
<evidence type="ECO:0000313" key="1">
    <source>
        <dbReference type="EMBL" id="OQD69635.1"/>
    </source>
</evidence>
<evidence type="ECO:0000313" key="2">
    <source>
        <dbReference type="Proteomes" id="UP000191408"/>
    </source>
</evidence>
<reference evidence="2" key="1">
    <citation type="journal article" date="2017" name="Nat. Microbiol.">
        <title>Global analysis of biosynthetic gene clusters reveals vast potential of secondary metabolite production in Penicillium species.</title>
        <authorList>
            <person name="Nielsen J.C."/>
            <person name="Grijseels S."/>
            <person name="Prigent S."/>
            <person name="Ji B."/>
            <person name="Dainat J."/>
            <person name="Nielsen K.F."/>
            <person name="Frisvad J.C."/>
            <person name="Workman M."/>
            <person name="Nielsen J."/>
        </authorList>
    </citation>
    <scope>NUCLEOTIDE SEQUENCE [LARGE SCALE GENOMIC DNA]</scope>
    <source>
        <strain evidence="2">IBT 4502</strain>
    </source>
</reference>
<protein>
    <submittedName>
        <fullName evidence="1">Uncharacterized protein</fullName>
    </submittedName>
</protein>
<dbReference type="STRING" id="60169.A0A1V6NY29"/>
<sequence length="136" mass="16078">MQRPLLALRSLHGDFEWYQRRFDHEDAKLTCTYGRVKTPEHLALYRLTKRRFRRWPSRPSTPPGNRREAFLYLRSLTPGDAQLLQITNFYTWYGGVNAAPRPQTLLLTHSFSFLPLPLHTFPFVYYTRSPSPHLTS</sequence>
<comment type="caution">
    <text evidence="1">The sequence shown here is derived from an EMBL/GenBank/DDBJ whole genome shotgun (WGS) entry which is preliminary data.</text>
</comment>
<dbReference type="Proteomes" id="UP000191408">
    <property type="component" value="Unassembled WGS sequence"/>
</dbReference>
<accession>A0A1V6NY29</accession>
<dbReference type="EMBL" id="MDYM01000002">
    <property type="protein sequence ID" value="OQD69635.1"/>
    <property type="molecule type" value="Genomic_DNA"/>
</dbReference>
<name>A0A1V6NY29_PENPO</name>
<gene>
    <name evidence="1" type="ORF">PENPOL_c002G03051</name>
</gene>
<proteinExistence type="predicted"/>